<evidence type="ECO:0000256" key="2">
    <source>
        <dbReference type="ARBA" id="ARBA00004787"/>
    </source>
</evidence>
<keyword evidence="9" id="KW-1185">Reference proteome</keyword>
<evidence type="ECO:0000256" key="6">
    <source>
        <dbReference type="ARBA" id="ARBA00023229"/>
    </source>
</evidence>
<dbReference type="Pfam" id="PF01128">
    <property type="entry name" value="IspD"/>
    <property type="match status" value="1"/>
</dbReference>
<dbReference type="RefSeq" id="WP_081149154.1">
    <property type="nucleotide sequence ID" value="NZ_CP020465.1"/>
</dbReference>
<dbReference type="PROSITE" id="PS01295">
    <property type="entry name" value="ISPD"/>
    <property type="match status" value="1"/>
</dbReference>
<evidence type="ECO:0000313" key="9">
    <source>
        <dbReference type="Proteomes" id="UP000202259"/>
    </source>
</evidence>
<comment type="similarity">
    <text evidence="3 7">Belongs to the IspD/TarI cytidylyltransferase family. IspD subfamily.</text>
</comment>
<feature type="site" description="Transition state stabilizer" evidence="7">
    <location>
        <position position="27"/>
    </location>
</feature>
<gene>
    <name evidence="7" type="primary">ispD</name>
    <name evidence="8" type="ORF">B5D82_03050</name>
</gene>
<comment type="pathway">
    <text evidence="2 7">Isoprenoid biosynthesis; isopentenyl diphosphate biosynthesis via DXP pathway; isopentenyl diphosphate from 1-deoxy-D-xylulose 5-phosphate: step 2/6.</text>
</comment>
<evidence type="ECO:0000256" key="3">
    <source>
        <dbReference type="ARBA" id="ARBA00009789"/>
    </source>
</evidence>
<dbReference type="Proteomes" id="UP000202259">
    <property type="component" value="Chromosome"/>
</dbReference>
<dbReference type="EMBL" id="CP020465">
    <property type="protein sequence ID" value="ASP46844.1"/>
    <property type="molecule type" value="Genomic_DNA"/>
</dbReference>
<dbReference type="PANTHER" id="PTHR32125">
    <property type="entry name" value="2-C-METHYL-D-ERYTHRITOL 4-PHOSPHATE CYTIDYLYLTRANSFERASE, CHLOROPLASTIC"/>
    <property type="match status" value="1"/>
</dbReference>
<dbReference type="PANTHER" id="PTHR32125:SF4">
    <property type="entry name" value="2-C-METHYL-D-ERYTHRITOL 4-PHOSPHATE CYTIDYLYLTRANSFERASE, CHLOROPLASTIC"/>
    <property type="match status" value="1"/>
</dbReference>
<dbReference type="GO" id="GO:0050518">
    <property type="term" value="F:2-C-methyl-D-erythritol 4-phosphate cytidylyltransferase activity"/>
    <property type="evidence" value="ECO:0007669"/>
    <property type="project" value="UniProtKB-UniRule"/>
</dbReference>
<evidence type="ECO:0000256" key="5">
    <source>
        <dbReference type="ARBA" id="ARBA00022695"/>
    </source>
</evidence>
<accession>A0A222G666</accession>
<dbReference type="OrthoDB" id="9806837at2"/>
<dbReference type="AlphaFoldDB" id="A0A222G666"/>
<dbReference type="InterPro" id="IPR029044">
    <property type="entry name" value="Nucleotide-diphossugar_trans"/>
</dbReference>
<dbReference type="InterPro" id="IPR050088">
    <property type="entry name" value="IspD/TarI_cytidylyltransf_bact"/>
</dbReference>
<comment type="catalytic activity">
    <reaction evidence="1 7">
        <text>2-C-methyl-D-erythritol 4-phosphate + CTP + H(+) = 4-CDP-2-C-methyl-D-erythritol + diphosphate</text>
        <dbReference type="Rhea" id="RHEA:13429"/>
        <dbReference type="ChEBI" id="CHEBI:15378"/>
        <dbReference type="ChEBI" id="CHEBI:33019"/>
        <dbReference type="ChEBI" id="CHEBI:37563"/>
        <dbReference type="ChEBI" id="CHEBI:57823"/>
        <dbReference type="ChEBI" id="CHEBI:58262"/>
        <dbReference type="EC" id="2.7.7.60"/>
    </reaction>
</comment>
<dbReference type="FunFam" id="3.90.550.10:FF:000003">
    <property type="entry name" value="2-C-methyl-D-erythritol 4-phosphate cytidylyltransferase"/>
    <property type="match status" value="1"/>
</dbReference>
<dbReference type="InterPro" id="IPR034683">
    <property type="entry name" value="IspD/TarI"/>
</dbReference>
<evidence type="ECO:0000313" key="8">
    <source>
        <dbReference type="EMBL" id="ASP46844.1"/>
    </source>
</evidence>
<dbReference type="InterPro" id="IPR018294">
    <property type="entry name" value="ISPD_synthase_CS"/>
</dbReference>
<dbReference type="UniPathway" id="UPA00056">
    <property type="reaction ID" value="UER00093"/>
</dbReference>
<proteinExistence type="inferred from homology"/>
<evidence type="ECO:0000256" key="7">
    <source>
        <dbReference type="HAMAP-Rule" id="MF_00108"/>
    </source>
</evidence>
<evidence type="ECO:0000256" key="4">
    <source>
        <dbReference type="ARBA" id="ARBA00022679"/>
    </source>
</evidence>
<comment type="function">
    <text evidence="7">Catalyzes the formation of 4-diphosphocytidyl-2-C-methyl-D-erythritol from CTP and 2-C-methyl-D-erythritol 4-phosphate (MEP).</text>
</comment>
<dbReference type="CDD" id="cd02516">
    <property type="entry name" value="CDP-ME_synthetase"/>
    <property type="match status" value="1"/>
</dbReference>
<feature type="site" description="Positions MEP for the nucleophilic attack" evidence="7">
    <location>
        <position position="158"/>
    </location>
</feature>
<keyword evidence="5 7" id="KW-0548">Nucleotidyltransferase</keyword>
<dbReference type="Gene3D" id="3.90.550.10">
    <property type="entry name" value="Spore Coat Polysaccharide Biosynthesis Protein SpsA, Chain A"/>
    <property type="match status" value="1"/>
</dbReference>
<name>A0A222G666_9GAMM</name>
<keyword evidence="4 7" id="KW-0808">Transferase</keyword>
<keyword evidence="6 7" id="KW-0414">Isoprene biosynthesis</keyword>
<dbReference type="InterPro" id="IPR001228">
    <property type="entry name" value="IspD"/>
</dbReference>
<protein>
    <recommendedName>
        <fullName evidence="7">2-C-methyl-D-erythritol 4-phosphate cytidylyltransferase</fullName>
        <ecNumber evidence="7">2.7.7.60</ecNumber>
    </recommendedName>
    <alternativeName>
        <fullName evidence="7">4-diphosphocytidyl-2C-methyl-D-erythritol synthase</fullName>
    </alternativeName>
    <alternativeName>
        <fullName evidence="7">MEP cytidylyltransferase</fullName>
        <shortName evidence="7">MCT</shortName>
    </alternativeName>
</protein>
<dbReference type="NCBIfam" id="TIGR00453">
    <property type="entry name" value="ispD"/>
    <property type="match status" value="1"/>
</dbReference>
<dbReference type="GO" id="GO:0019288">
    <property type="term" value="P:isopentenyl diphosphate biosynthetic process, methylerythritol 4-phosphate pathway"/>
    <property type="evidence" value="ECO:0007669"/>
    <property type="project" value="UniProtKB-UniRule"/>
</dbReference>
<dbReference type="KEGG" id="cber:B5D82_03050"/>
<dbReference type="EC" id="2.7.7.60" evidence="7"/>
<feature type="site" description="Transition state stabilizer" evidence="7">
    <location>
        <position position="20"/>
    </location>
</feature>
<organism evidence="8 9">
    <name type="scientific">Cognaticolwellia beringensis</name>
    <dbReference type="NCBI Taxonomy" id="1967665"/>
    <lineage>
        <taxon>Bacteria</taxon>
        <taxon>Pseudomonadati</taxon>
        <taxon>Pseudomonadota</taxon>
        <taxon>Gammaproteobacteria</taxon>
        <taxon>Alteromonadales</taxon>
        <taxon>Colwelliaceae</taxon>
        <taxon>Cognaticolwellia</taxon>
    </lineage>
</organism>
<reference evidence="8 9" key="1">
    <citation type="submission" date="2017-08" db="EMBL/GenBank/DDBJ databases">
        <title>Complete genome of Colwellia sp. NB097-1, a psychrophile bacterium ioslated from Bering Sea.</title>
        <authorList>
            <person name="Chen X."/>
        </authorList>
    </citation>
    <scope>NUCLEOTIDE SEQUENCE [LARGE SCALE GENOMIC DNA]</scope>
    <source>
        <strain evidence="8 9">NB097-1</strain>
    </source>
</reference>
<feature type="site" description="Positions MEP for the nucleophilic attack" evidence="7">
    <location>
        <position position="214"/>
    </location>
</feature>
<dbReference type="SUPFAM" id="SSF53448">
    <property type="entry name" value="Nucleotide-diphospho-sugar transferases"/>
    <property type="match status" value="1"/>
</dbReference>
<dbReference type="HAMAP" id="MF_00108">
    <property type="entry name" value="IspD"/>
    <property type="match status" value="1"/>
</dbReference>
<sequence length="242" mass="26688">MNNTIGHFTVVVPAAGVGKRMRSACPKQYLTIDNITILEHTVQRLLSHCAISHVIIAIGENDEYYPSTGLADNKNVTCVVGGKERVDSVLAGLKNLHLSKEQWVLVHDAARPCVQHKDLTRLITYCIEHDHGGLLASPVRDTMKQANTEQRVETTLERSQMWHALTPQMFKTQELISAISSALSRDISITDESSAMEALGYPSGLVKGSSDNIKITQPEDLCLAEFILNQQKNNLSPEAICE</sequence>
<evidence type="ECO:0000256" key="1">
    <source>
        <dbReference type="ARBA" id="ARBA00001282"/>
    </source>
</evidence>